<evidence type="ECO:0000313" key="6">
    <source>
        <dbReference type="EMBL" id="MBB6563391.1"/>
    </source>
</evidence>
<keyword evidence="2 4" id="KW-0238">DNA-binding</keyword>
<evidence type="ECO:0000256" key="3">
    <source>
        <dbReference type="ARBA" id="ARBA00023163"/>
    </source>
</evidence>
<dbReference type="GO" id="GO:0003700">
    <property type="term" value="F:DNA-binding transcription factor activity"/>
    <property type="evidence" value="ECO:0007669"/>
    <property type="project" value="TreeGrafter"/>
</dbReference>
<evidence type="ECO:0000256" key="4">
    <source>
        <dbReference type="PROSITE-ProRule" id="PRU00335"/>
    </source>
</evidence>
<feature type="DNA-binding region" description="H-T-H motif" evidence="4">
    <location>
        <begin position="33"/>
        <end position="52"/>
    </location>
</feature>
<keyword evidence="7" id="KW-1185">Reference proteome</keyword>
<proteinExistence type="predicted"/>
<comment type="caution">
    <text evidence="6">The sequence shown here is derived from an EMBL/GenBank/DDBJ whole genome shotgun (WGS) entry which is preliminary data.</text>
</comment>
<dbReference type="InterPro" id="IPR050109">
    <property type="entry name" value="HTH-type_TetR-like_transc_reg"/>
</dbReference>
<dbReference type="EMBL" id="JACHLK010000018">
    <property type="protein sequence ID" value="MBB6563391.1"/>
    <property type="molecule type" value="Genomic_DNA"/>
</dbReference>
<dbReference type="SUPFAM" id="SSF46689">
    <property type="entry name" value="Homeodomain-like"/>
    <property type="match status" value="1"/>
</dbReference>
<gene>
    <name evidence="6" type="ORF">HNP48_006111</name>
</gene>
<dbReference type="PROSITE" id="PS50977">
    <property type="entry name" value="HTH_TETR_2"/>
    <property type="match status" value="1"/>
</dbReference>
<dbReference type="RefSeq" id="WP_184864354.1">
    <property type="nucleotide sequence ID" value="NZ_JACHLK010000018.1"/>
</dbReference>
<dbReference type="PANTHER" id="PTHR30055:SF234">
    <property type="entry name" value="HTH-TYPE TRANSCRIPTIONAL REGULATOR BETI"/>
    <property type="match status" value="1"/>
</dbReference>
<organism evidence="6 7">
    <name type="scientific">Acidovorax soli</name>
    <dbReference type="NCBI Taxonomy" id="592050"/>
    <lineage>
        <taxon>Bacteria</taxon>
        <taxon>Pseudomonadati</taxon>
        <taxon>Pseudomonadota</taxon>
        <taxon>Betaproteobacteria</taxon>
        <taxon>Burkholderiales</taxon>
        <taxon>Comamonadaceae</taxon>
        <taxon>Acidovorax</taxon>
    </lineage>
</organism>
<keyword evidence="1" id="KW-0805">Transcription regulation</keyword>
<dbReference type="PANTHER" id="PTHR30055">
    <property type="entry name" value="HTH-TYPE TRANSCRIPTIONAL REGULATOR RUTR"/>
    <property type="match status" value="1"/>
</dbReference>
<evidence type="ECO:0000313" key="7">
    <source>
        <dbReference type="Proteomes" id="UP000575083"/>
    </source>
</evidence>
<dbReference type="AlphaFoldDB" id="A0A7X0PL43"/>
<reference evidence="6 7" key="1">
    <citation type="submission" date="2020-08" db="EMBL/GenBank/DDBJ databases">
        <title>Functional genomics of gut bacteria from endangered species of beetles.</title>
        <authorList>
            <person name="Carlos-Shanley C."/>
        </authorList>
    </citation>
    <scope>NUCLEOTIDE SEQUENCE [LARGE SCALE GENOMIC DNA]</scope>
    <source>
        <strain evidence="6 7">S00198</strain>
    </source>
</reference>
<name>A0A7X0PL43_9BURK</name>
<dbReference type="SUPFAM" id="SSF48498">
    <property type="entry name" value="Tetracyclin repressor-like, C-terminal domain"/>
    <property type="match status" value="1"/>
</dbReference>
<dbReference type="InterPro" id="IPR001647">
    <property type="entry name" value="HTH_TetR"/>
</dbReference>
<dbReference type="Gene3D" id="1.10.357.10">
    <property type="entry name" value="Tetracycline Repressor, domain 2"/>
    <property type="match status" value="1"/>
</dbReference>
<evidence type="ECO:0000256" key="2">
    <source>
        <dbReference type="ARBA" id="ARBA00023125"/>
    </source>
</evidence>
<feature type="domain" description="HTH tetR-type" evidence="5">
    <location>
        <begin position="12"/>
        <end position="70"/>
    </location>
</feature>
<accession>A0A7X0PL43</accession>
<dbReference type="Proteomes" id="UP000575083">
    <property type="component" value="Unassembled WGS sequence"/>
</dbReference>
<keyword evidence="3" id="KW-0804">Transcription</keyword>
<dbReference type="InterPro" id="IPR009057">
    <property type="entry name" value="Homeodomain-like_sf"/>
</dbReference>
<dbReference type="GO" id="GO:0000976">
    <property type="term" value="F:transcription cis-regulatory region binding"/>
    <property type="evidence" value="ECO:0007669"/>
    <property type="project" value="TreeGrafter"/>
</dbReference>
<protein>
    <submittedName>
        <fullName evidence="6">TetR/AcrR family transcriptional repressor of mexCD-oprJ operon</fullName>
    </submittedName>
</protein>
<evidence type="ECO:0000259" key="5">
    <source>
        <dbReference type="PROSITE" id="PS50977"/>
    </source>
</evidence>
<dbReference type="InterPro" id="IPR036271">
    <property type="entry name" value="Tet_transcr_reg_TetR-rel_C_sf"/>
</dbReference>
<evidence type="ECO:0000256" key="1">
    <source>
        <dbReference type="ARBA" id="ARBA00023015"/>
    </source>
</evidence>
<sequence>MTPSSSADAKAADDDHRLMAALALALVDKPRATLQELAKAVGVSKATLYRFCKTRDELIARLMAHGAQLMRRALADARLDEGTPREALQRVIQGQLVHREMGAFLMYYWKPDTLSDERWADQWDQFTKALDAFFLRCQRTGYFRIDISAAALTESLIALVVCMMDAERLGRVARGGMAEVVETMFLHGATAHP</sequence>